<dbReference type="Gene3D" id="2.40.50.100">
    <property type="match status" value="1"/>
</dbReference>
<evidence type="ECO:0000313" key="6">
    <source>
        <dbReference type="EMBL" id="TCL35053.1"/>
    </source>
</evidence>
<dbReference type="Gene3D" id="2.40.30.170">
    <property type="match status" value="1"/>
</dbReference>
<evidence type="ECO:0000313" key="7">
    <source>
        <dbReference type="Proteomes" id="UP000295063"/>
    </source>
</evidence>
<feature type="domain" description="CusB-like beta-barrel" evidence="4">
    <location>
        <begin position="223"/>
        <end position="291"/>
    </location>
</feature>
<dbReference type="GO" id="GO:0015562">
    <property type="term" value="F:efflux transmembrane transporter activity"/>
    <property type="evidence" value="ECO:0007669"/>
    <property type="project" value="TreeGrafter"/>
</dbReference>
<evidence type="ECO:0000259" key="2">
    <source>
        <dbReference type="Pfam" id="PF25876"/>
    </source>
</evidence>
<dbReference type="Proteomes" id="UP000295063">
    <property type="component" value="Unassembled WGS sequence"/>
</dbReference>
<dbReference type="InterPro" id="IPR058625">
    <property type="entry name" value="MdtA-like_BSH"/>
</dbReference>
<dbReference type="GO" id="GO:1990281">
    <property type="term" value="C:efflux pump complex"/>
    <property type="evidence" value="ECO:0007669"/>
    <property type="project" value="TreeGrafter"/>
</dbReference>
<dbReference type="Gene3D" id="2.40.420.20">
    <property type="match status" value="1"/>
</dbReference>
<dbReference type="InterPro" id="IPR058637">
    <property type="entry name" value="YknX-like_C"/>
</dbReference>
<organism evidence="6 7">
    <name type="scientific">Anaerospora hongkongensis</name>
    <dbReference type="NCBI Taxonomy" id="244830"/>
    <lineage>
        <taxon>Bacteria</taxon>
        <taxon>Bacillati</taxon>
        <taxon>Bacillota</taxon>
        <taxon>Negativicutes</taxon>
        <taxon>Selenomonadales</taxon>
        <taxon>Sporomusaceae</taxon>
        <taxon>Anaerospora</taxon>
    </lineage>
</organism>
<dbReference type="EMBL" id="SLUI01000014">
    <property type="protein sequence ID" value="TCL35053.1"/>
    <property type="molecule type" value="Genomic_DNA"/>
</dbReference>
<dbReference type="Gene3D" id="1.10.287.470">
    <property type="entry name" value="Helix hairpin bin"/>
    <property type="match status" value="1"/>
</dbReference>
<dbReference type="InterPro" id="IPR058624">
    <property type="entry name" value="MdtA-like_HH"/>
</dbReference>
<dbReference type="Pfam" id="PF25876">
    <property type="entry name" value="HH_MFP_RND"/>
    <property type="match status" value="1"/>
</dbReference>
<dbReference type="PANTHER" id="PTHR30469:SF15">
    <property type="entry name" value="HLYD FAMILY OF SECRETION PROTEINS"/>
    <property type="match status" value="1"/>
</dbReference>
<comment type="caution">
    <text evidence="6">The sequence shown here is derived from an EMBL/GenBank/DDBJ whole genome shotgun (WGS) entry which is preliminary data.</text>
</comment>
<evidence type="ECO:0000259" key="4">
    <source>
        <dbReference type="Pfam" id="PF25954"/>
    </source>
</evidence>
<keyword evidence="7" id="KW-1185">Reference proteome</keyword>
<dbReference type="AlphaFoldDB" id="A0A4R1PUX5"/>
<evidence type="ECO:0000259" key="5">
    <source>
        <dbReference type="Pfam" id="PF25989"/>
    </source>
</evidence>
<dbReference type="Pfam" id="PF25917">
    <property type="entry name" value="BSH_RND"/>
    <property type="match status" value="1"/>
</dbReference>
<dbReference type="Pfam" id="PF25989">
    <property type="entry name" value="YknX_C"/>
    <property type="match status" value="1"/>
</dbReference>
<name>A0A4R1PUX5_9FIRM</name>
<dbReference type="InterPro" id="IPR006143">
    <property type="entry name" value="RND_pump_MFP"/>
</dbReference>
<sequence length="375" mass="39606">MALKNNRIVLGAIVVVLVLMVTVGYRIYANLAANKERADKATQGRAVAVETAAVSRRDIIPTVTFSANLEPVWSAEISSKVDGRIDRLTVEEGDAVRAGDIIATLDTNELAAQVIQAEGNLLTAQAGLEQAELDLRRNDALAKQGAVSLQTLDTMRIKRDLAQGQLRAAEGNMSLLTARLENANILAPRNGTIMKRQVQSGYYTKSGAAIVTLADTSSLLAKAIVGEAQLQDIVLGTTVKVFVNALGNREFSGTITRLSPAAEAPSRTFTAEITIPNPQGDLKPGIFANVATPVQARKNVIAVPESALVMKEDQKTVFVVNAQGIAQQTVLKLGYVGEGYAEVLSGLQEGDIIVTAGHNKVKDGSVIAGAKAGTK</sequence>
<comment type="similarity">
    <text evidence="1">Belongs to the membrane fusion protein (MFP) (TC 8.A.1) family.</text>
</comment>
<dbReference type="SUPFAM" id="SSF111369">
    <property type="entry name" value="HlyD-like secretion proteins"/>
    <property type="match status" value="1"/>
</dbReference>
<accession>A0A4R1PUX5</accession>
<dbReference type="FunFam" id="2.40.30.170:FF:000010">
    <property type="entry name" value="Efflux RND transporter periplasmic adaptor subunit"/>
    <property type="match status" value="1"/>
</dbReference>
<dbReference type="Pfam" id="PF25954">
    <property type="entry name" value="Beta-barrel_RND_2"/>
    <property type="match status" value="1"/>
</dbReference>
<dbReference type="RefSeq" id="WP_243650624.1">
    <property type="nucleotide sequence ID" value="NZ_SLUI01000014.1"/>
</dbReference>
<reference evidence="6 7" key="1">
    <citation type="submission" date="2019-03" db="EMBL/GenBank/DDBJ databases">
        <title>Genomic Encyclopedia of Type Strains, Phase IV (KMG-IV): sequencing the most valuable type-strain genomes for metagenomic binning, comparative biology and taxonomic classification.</title>
        <authorList>
            <person name="Goeker M."/>
        </authorList>
    </citation>
    <scope>NUCLEOTIDE SEQUENCE [LARGE SCALE GENOMIC DNA]</scope>
    <source>
        <strain evidence="6 7">DSM 15969</strain>
    </source>
</reference>
<feature type="domain" description="Multidrug resistance protein MdtA-like barrel-sandwich hybrid" evidence="3">
    <location>
        <begin position="75"/>
        <end position="209"/>
    </location>
</feature>
<dbReference type="PANTHER" id="PTHR30469">
    <property type="entry name" value="MULTIDRUG RESISTANCE PROTEIN MDTA"/>
    <property type="match status" value="1"/>
</dbReference>
<feature type="domain" description="Multidrug resistance protein MdtA-like alpha-helical hairpin" evidence="2">
    <location>
        <begin position="115"/>
        <end position="179"/>
    </location>
</feature>
<evidence type="ECO:0000259" key="3">
    <source>
        <dbReference type="Pfam" id="PF25917"/>
    </source>
</evidence>
<dbReference type="NCBIfam" id="TIGR01730">
    <property type="entry name" value="RND_mfp"/>
    <property type="match status" value="1"/>
</dbReference>
<protein>
    <submittedName>
        <fullName evidence="6">Membrane fusion protein (Multidrug efflux system)</fullName>
    </submittedName>
</protein>
<proteinExistence type="inferred from homology"/>
<gene>
    <name evidence="6" type="ORF">EV210_11470</name>
</gene>
<feature type="domain" description="YknX-like C-terminal permuted SH3-like" evidence="5">
    <location>
        <begin position="300"/>
        <end position="367"/>
    </location>
</feature>
<evidence type="ECO:0000256" key="1">
    <source>
        <dbReference type="ARBA" id="ARBA00009477"/>
    </source>
</evidence>
<dbReference type="InterPro" id="IPR058792">
    <property type="entry name" value="Beta-barrel_RND_2"/>
</dbReference>